<reference evidence="1 2" key="1">
    <citation type="submission" date="2018-01" db="EMBL/GenBank/DDBJ databases">
        <title>Genome sequence of Iodobacter sp. strain PCH194 isolated from Indian Trans-Himalaya.</title>
        <authorList>
            <person name="Kumar V."/>
            <person name="Thakur V."/>
            <person name="Kumar S."/>
            <person name="Singh D."/>
        </authorList>
    </citation>
    <scope>NUCLEOTIDE SEQUENCE [LARGE SCALE GENOMIC DNA]</scope>
    <source>
        <strain evidence="1 2">PCH194</strain>
    </source>
</reference>
<gene>
    <name evidence="1" type="ORF">C1H71_09800</name>
</gene>
<proteinExistence type="predicted"/>
<keyword evidence="2" id="KW-1185">Reference proteome</keyword>
<dbReference type="RefSeq" id="WP_130106377.1">
    <property type="nucleotide sequence ID" value="NZ_CP025781.1"/>
</dbReference>
<organism evidence="1 2">
    <name type="scientific">Iodobacter fluviatilis</name>
    <dbReference type="NCBI Taxonomy" id="537"/>
    <lineage>
        <taxon>Bacteria</taxon>
        <taxon>Pseudomonadati</taxon>
        <taxon>Pseudomonadota</taxon>
        <taxon>Betaproteobacteria</taxon>
        <taxon>Neisseriales</taxon>
        <taxon>Chitinibacteraceae</taxon>
        <taxon>Iodobacter</taxon>
    </lineage>
</organism>
<evidence type="ECO:0000313" key="1">
    <source>
        <dbReference type="EMBL" id="QBC43810.1"/>
    </source>
</evidence>
<dbReference type="EMBL" id="CP025781">
    <property type="protein sequence ID" value="QBC43810.1"/>
    <property type="molecule type" value="Genomic_DNA"/>
</dbReference>
<dbReference type="AlphaFoldDB" id="A0A7G3G8L4"/>
<sequence>MLINLFKRLSQKTPQLQKRGRNFFRPASNIKIEKTILLSPNSALPPSVVRKDLFDLKFRIQMARMSGLARYFGKLEQPLLLESILTDLDKMAHLHPQLSARLKNDLLNIHNPEEASSAQRFAEAARSARSSQCKN</sequence>
<name>A0A7G3G8L4_9NEIS</name>
<accession>A0A7G3G8L4</accession>
<evidence type="ECO:0000313" key="2">
    <source>
        <dbReference type="Proteomes" id="UP000515917"/>
    </source>
</evidence>
<dbReference type="KEGG" id="ifl:C1H71_09800"/>
<protein>
    <submittedName>
        <fullName evidence="1">Uncharacterized protein</fullName>
    </submittedName>
</protein>
<dbReference type="Proteomes" id="UP000515917">
    <property type="component" value="Chromosome"/>
</dbReference>